<evidence type="ECO:0008006" key="4">
    <source>
        <dbReference type="Google" id="ProtNLM"/>
    </source>
</evidence>
<name>A0ABU8NV39_9CORY</name>
<feature type="chain" id="PRO_5046002310" description="Secreted protein" evidence="1">
    <location>
        <begin position="20"/>
        <end position="130"/>
    </location>
</feature>
<comment type="caution">
    <text evidence="2">The sequence shown here is derived from an EMBL/GenBank/DDBJ whole genome shotgun (WGS) entry which is preliminary data.</text>
</comment>
<protein>
    <recommendedName>
        <fullName evidence="4">Secreted protein</fullName>
    </recommendedName>
</protein>
<organism evidence="2 3">
    <name type="scientific">Corynebacterium mastitidis</name>
    <dbReference type="NCBI Taxonomy" id="161890"/>
    <lineage>
        <taxon>Bacteria</taxon>
        <taxon>Bacillati</taxon>
        <taxon>Actinomycetota</taxon>
        <taxon>Actinomycetes</taxon>
        <taxon>Mycobacteriales</taxon>
        <taxon>Corynebacteriaceae</taxon>
        <taxon>Corynebacterium</taxon>
    </lineage>
</organism>
<reference evidence="2 3" key="1">
    <citation type="submission" date="2024-02" db="EMBL/GenBank/DDBJ databases">
        <title>Whole genome sequencing and characterization of Corynebacterium isolated from the ocular surface of dry eye disease sufferers.</title>
        <authorList>
            <person name="Naqvi M."/>
        </authorList>
    </citation>
    <scope>NUCLEOTIDE SEQUENCE [LARGE SCALE GENOMIC DNA]</scope>
    <source>
        <strain evidence="2 3">PCRF</strain>
    </source>
</reference>
<keyword evidence="3" id="KW-1185">Reference proteome</keyword>
<keyword evidence="1" id="KW-0732">Signal</keyword>
<dbReference type="EMBL" id="JBAHVJ010000001">
    <property type="protein sequence ID" value="MEJ4098846.1"/>
    <property type="molecule type" value="Genomic_DNA"/>
</dbReference>
<dbReference type="PROSITE" id="PS51257">
    <property type="entry name" value="PROKAR_LIPOPROTEIN"/>
    <property type="match status" value="1"/>
</dbReference>
<dbReference type="RefSeq" id="WP_337889512.1">
    <property type="nucleotide sequence ID" value="NZ_JBAHVI010000002.1"/>
</dbReference>
<evidence type="ECO:0000313" key="2">
    <source>
        <dbReference type="EMBL" id="MEJ4098846.1"/>
    </source>
</evidence>
<dbReference type="Proteomes" id="UP001359781">
    <property type="component" value="Unassembled WGS sequence"/>
</dbReference>
<feature type="signal peptide" evidence="1">
    <location>
        <begin position="1"/>
        <end position="19"/>
    </location>
</feature>
<evidence type="ECO:0000313" key="3">
    <source>
        <dbReference type="Proteomes" id="UP001359781"/>
    </source>
</evidence>
<sequence>MMRRLVCLLACCWVATGCATQRTVEYEQPTLSREGIRTPDDPILGAVTEEGACDPAVLSADGEELVYHGQPGDRIEITIDSPASTEPRTETIEMGSTDTERRVDVGEWSALGVKASGRVGLPGECSLSRG</sequence>
<accession>A0ABU8NV39</accession>
<evidence type="ECO:0000256" key="1">
    <source>
        <dbReference type="SAM" id="SignalP"/>
    </source>
</evidence>
<gene>
    <name evidence="2" type="ORF">V5S96_00470</name>
</gene>
<proteinExistence type="predicted"/>